<evidence type="ECO:0000259" key="7">
    <source>
        <dbReference type="SMART" id="SM00916"/>
    </source>
</evidence>
<comment type="subcellular location">
    <subcellularLocation>
        <location evidence="1">Mitochondrion</location>
    </subcellularLocation>
</comment>
<sequence>MTIKALKTVSQGQNGLGAFILQCKKLEFHFCDWAGSSKGMNGFIKSQLPKFAAAHPQIEISVSPRPAKHPTIVGHYINGNSRSLLVKNMQPMDILRAAESMRDTNGEKLRRANKPVTSINPSVRGIWSPYHGTGEAV</sequence>
<gene>
    <name evidence="8" type="ORF">BN1708_010356</name>
    <name evidence="9" type="ORF">HYQ45_000809</name>
</gene>
<keyword evidence="5" id="KW-0687">Ribonucleoprotein</keyword>
<evidence type="ECO:0000256" key="6">
    <source>
        <dbReference type="ARBA" id="ARBA00035188"/>
    </source>
</evidence>
<dbReference type="PANTHER" id="PTHR21396:SF2">
    <property type="entry name" value="LARGE RIBOSOMAL SUBUNIT PROTEIN ML43"/>
    <property type="match status" value="1"/>
</dbReference>
<dbReference type="GO" id="GO:0005762">
    <property type="term" value="C:mitochondrial large ribosomal subunit"/>
    <property type="evidence" value="ECO:0007669"/>
    <property type="project" value="TreeGrafter"/>
</dbReference>
<dbReference type="EMBL" id="CVQH01003447">
    <property type="protein sequence ID" value="CRK12160.1"/>
    <property type="molecule type" value="Genomic_DNA"/>
</dbReference>
<evidence type="ECO:0000256" key="1">
    <source>
        <dbReference type="ARBA" id="ARBA00004173"/>
    </source>
</evidence>
<dbReference type="EMBL" id="JAEMWZ010000012">
    <property type="protein sequence ID" value="KAG7142892.1"/>
    <property type="molecule type" value="Genomic_DNA"/>
</dbReference>
<dbReference type="Proteomes" id="UP000689129">
    <property type="component" value="Unassembled WGS sequence"/>
</dbReference>
<dbReference type="STRING" id="100787.A0A0G4KRR9"/>
<evidence type="ECO:0000256" key="3">
    <source>
        <dbReference type="ARBA" id="ARBA00022980"/>
    </source>
</evidence>
<evidence type="ECO:0000313" key="10">
    <source>
        <dbReference type="Proteomes" id="UP000044602"/>
    </source>
</evidence>
<dbReference type="SMART" id="SM00916">
    <property type="entry name" value="L51_S25_CI-B8"/>
    <property type="match status" value="1"/>
</dbReference>
<protein>
    <recommendedName>
        <fullName evidence="6">Large ribosomal subunit protein mL43</fullName>
    </recommendedName>
</protein>
<reference evidence="9" key="2">
    <citation type="journal article" date="2021" name="Mol. Plant Pathol.">
        <title>A 20-kb lineage-specific genomic region tames virulence in pathogenic amphidiploid Verticillium longisporum.</title>
        <authorList>
            <person name="Harting R."/>
            <person name="Starke J."/>
            <person name="Kusch H."/>
            <person name="Poggeler S."/>
            <person name="Maurus I."/>
            <person name="Schluter R."/>
            <person name="Landesfeind M."/>
            <person name="Bulla I."/>
            <person name="Nowrousian M."/>
            <person name="de Jonge R."/>
            <person name="Stahlhut G."/>
            <person name="Hoff K.J."/>
            <person name="Asshauer K.P."/>
            <person name="Thurmer A."/>
            <person name="Stanke M."/>
            <person name="Daniel R."/>
            <person name="Morgenstern B."/>
            <person name="Thomma B.P.H.J."/>
            <person name="Kronstad J.W."/>
            <person name="Braus-Stromeyer S.A."/>
            <person name="Braus G.H."/>
        </authorList>
    </citation>
    <scope>NUCLEOTIDE SEQUENCE</scope>
    <source>
        <strain evidence="9">Vl32</strain>
    </source>
</reference>
<dbReference type="GO" id="GO:0032543">
    <property type="term" value="P:mitochondrial translation"/>
    <property type="evidence" value="ECO:0007669"/>
    <property type="project" value="InterPro"/>
</dbReference>
<dbReference type="Proteomes" id="UP000044602">
    <property type="component" value="Unassembled WGS sequence"/>
</dbReference>
<proteinExistence type="inferred from homology"/>
<dbReference type="Gene3D" id="3.40.30.10">
    <property type="entry name" value="Glutaredoxin"/>
    <property type="match status" value="1"/>
</dbReference>
<dbReference type="InterPro" id="IPR007741">
    <property type="entry name" value="Ribosomal_mL43/mS25/NADH_DH"/>
</dbReference>
<keyword evidence="3 9" id="KW-0689">Ribosomal protein</keyword>
<accession>A0A0G4KRR9</accession>
<keyword evidence="10" id="KW-1185">Reference proteome</keyword>
<reference evidence="8 10" key="1">
    <citation type="submission" date="2015-05" db="EMBL/GenBank/DDBJ databases">
        <authorList>
            <person name="Wang D.B."/>
            <person name="Wang M."/>
        </authorList>
    </citation>
    <scope>NUCLEOTIDE SEQUENCE [LARGE SCALE GENOMIC DNA]</scope>
    <source>
        <strain evidence="8">VL1</strain>
    </source>
</reference>
<comment type="similarity">
    <text evidence="2">Belongs to the mitochondrion-specific ribosomal protein mL43 family.</text>
</comment>
<dbReference type="Pfam" id="PF05047">
    <property type="entry name" value="L51_S25_CI-B8"/>
    <property type="match status" value="1"/>
</dbReference>
<evidence type="ECO:0000256" key="2">
    <source>
        <dbReference type="ARBA" id="ARBA00006073"/>
    </source>
</evidence>
<dbReference type="PANTHER" id="PTHR21396">
    <property type="entry name" value="39S RIBOSOMAL PROTEIN L43"/>
    <property type="match status" value="1"/>
</dbReference>
<feature type="domain" description="Ribosomal protein/NADH dehydrogenase" evidence="7">
    <location>
        <begin position="32"/>
        <end position="105"/>
    </location>
</feature>
<name>A0A0G4KRR9_VERLO</name>
<keyword evidence="4" id="KW-0496">Mitochondrion</keyword>
<dbReference type="AlphaFoldDB" id="A0A0G4KRR9"/>
<dbReference type="SUPFAM" id="SSF52833">
    <property type="entry name" value="Thioredoxin-like"/>
    <property type="match status" value="1"/>
</dbReference>
<evidence type="ECO:0000256" key="4">
    <source>
        <dbReference type="ARBA" id="ARBA00023128"/>
    </source>
</evidence>
<evidence type="ECO:0000256" key="5">
    <source>
        <dbReference type="ARBA" id="ARBA00023274"/>
    </source>
</evidence>
<evidence type="ECO:0000313" key="8">
    <source>
        <dbReference type="EMBL" id="CRK12160.1"/>
    </source>
</evidence>
<evidence type="ECO:0000313" key="9">
    <source>
        <dbReference type="EMBL" id="KAG7142892.1"/>
    </source>
</evidence>
<dbReference type="FunFam" id="3.40.30.10:FF:000173">
    <property type="entry name" value="Mitochondrial 54S ribosomal protein"/>
    <property type="match status" value="1"/>
</dbReference>
<organism evidence="8 10">
    <name type="scientific">Verticillium longisporum</name>
    <name type="common">Verticillium dahliae var. longisporum</name>
    <dbReference type="NCBI Taxonomy" id="100787"/>
    <lineage>
        <taxon>Eukaryota</taxon>
        <taxon>Fungi</taxon>
        <taxon>Dikarya</taxon>
        <taxon>Ascomycota</taxon>
        <taxon>Pezizomycotina</taxon>
        <taxon>Sordariomycetes</taxon>
        <taxon>Hypocreomycetidae</taxon>
        <taxon>Glomerellales</taxon>
        <taxon>Plectosphaerellaceae</taxon>
        <taxon>Verticillium</taxon>
    </lineage>
</organism>
<dbReference type="GO" id="GO:0003735">
    <property type="term" value="F:structural constituent of ribosome"/>
    <property type="evidence" value="ECO:0007669"/>
    <property type="project" value="InterPro"/>
</dbReference>
<dbReference type="InterPro" id="IPR036249">
    <property type="entry name" value="Thioredoxin-like_sf"/>
</dbReference>
<dbReference type="InterPro" id="IPR039927">
    <property type="entry name" value="Ribosomal_mL43"/>
</dbReference>
<dbReference type="OrthoDB" id="88at2759"/>